<dbReference type="InterPro" id="IPR036163">
    <property type="entry name" value="HMA_dom_sf"/>
</dbReference>
<reference evidence="4" key="1">
    <citation type="submission" date="2013-08" db="EMBL/GenBank/DDBJ databases">
        <title>Intrasporangium oryzae NRRL B-24470.</title>
        <authorList>
            <person name="Liu H."/>
            <person name="Wang G."/>
        </authorList>
    </citation>
    <scope>NUCLEOTIDE SEQUENCE [LARGE SCALE GENOMIC DNA]</scope>
    <source>
        <strain evidence="4">Q5-1</strain>
    </source>
</reference>
<feature type="domain" description="HMA" evidence="2">
    <location>
        <begin position="2"/>
        <end position="70"/>
    </location>
</feature>
<keyword evidence="4" id="KW-1185">Reference proteome</keyword>
<evidence type="ECO:0000313" key="3">
    <source>
        <dbReference type="EMBL" id="EWT07738.1"/>
    </source>
</evidence>
<dbReference type="Gene3D" id="3.30.70.100">
    <property type="match status" value="1"/>
</dbReference>
<dbReference type="PROSITE" id="PS01047">
    <property type="entry name" value="HMA_1"/>
    <property type="match status" value="1"/>
</dbReference>
<dbReference type="GO" id="GO:0046872">
    <property type="term" value="F:metal ion binding"/>
    <property type="evidence" value="ECO:0007669"/>
    <property type="project" value="UniProtKB-KW"/>
</dbReference>
<dbReference type="Proteomes" id="UP000019494">
    <property type="component" value="Unassembled WGS sequence"/>
</dbReference>
<dbReference type="PROSITE" id="PS50846">
    <property type="entry name" value="HMA_2"/>
    <property type="match status" value="1"/>
</dbReference>
<evidence type="ECO:0000313" key="4">
    <source>
        <dbReference type="Proteomes" id="UP000019494"/>
    </source>
</evidence>
<protein>
    <submittedName>
        <fullName evidence="3">Heavy metal transporter</fullName>
    </submittedName>
</protein>
<accession>W9GSD4</accession>
<dbReference type="CDD" id="cd00371">
    <property type="entry name" value="HMA"/>
    <property type="match status" value="1"/>
</dbReference>
<evidence type="ECO:0000256" key="1">
    <source>
        <dbReference type="ARBA" id="ARBA00022723"/>
    </source>
</evidence>
<dbReference type="RefSeq" id="WP_034712492.1">
    <property type="nucleotide sequence ID" value="NZ_AWQS01000005.1"/>
</dbReference>
<dbReference type="InterPro" id="IPR017969">
    <property type="entry name" value="Heavy-metal-associated_CS"/>
</dbReference>
<dbReference type="AlphaFoldDB" id="W9GSD4"/>
<keyword evidence="1" id="KW-0479">Metal-binding</keyword>
<comment type="caution">
    <text evidence="3">The sequence shown here is derived from an EMBL/GenBank/DDBJ whole genome shotgun (WGS) entry which is preliminary data.</text>
</comment>
<dbReference type="InterPro" id="IPR006121">
    <property type="entry name" value="HMA_dom"/>
</dbReference>
<dbReference type="SUPFAM" id="SSF55008">
    <property type="entry name" value="HMA, heavy metal-associated domain"/>
    <property type="match status" value="1"/>
</dbReference>
<gene>
    <name evidence="3" type="ORF">N864_23515</name>
</gene>
<dbReference type="OrthoDB" id="8687281at2"/>
<dbReference type="Pfam" id="PF00403">
    <property type="entry name" value="HMA"/>
    <property type="match status" value="1"/>
</dbReference>
<evidence type="ECO:0000259" key="2">
    <source>
        <dbReference type="PROSITE" id="PS50846"/>
    </source>
</evidence>
<dbReference type="EMBL" id="AWQS01000005">
    <property type="protein sequence ID" value="EWT07738.1"/>
    <property type="molecule type" value="Genomic_DNA"/>
</dbReference>
<sequence length="78" mass="8161">MTVALLPVHGMFCPDCVSRLRAALQKVPGVQRVVIDLGGRSCSPVLVALDPDGSRQSVAAAVHDAGFTTTNLTNESRS</sequence>
<organism evidence="3 4">
    <name type="scientific">Intrasporangium chromatireducens Q5-1</name>
    <dbReference type="NCBI Taxonomy" id="584657"/>
    <lineage>
        <taxon>Bacteria</taxon>
        <taxon>Bacillati</taxon>
        <taxon>Actinomycetota</taxon>
        <taxon>Actinomycetes</taxon>
        <taxon>Micrococcales</taxon>
        <taxon>Intrasporangiaceae</taxon>
        <taxon>Intrasporangium</taxon>
    </lineage>
</organism>
<proteinExistence type="predicted"/>
<name>W9GSD4_9MICO</name>